<keyword evidence="2" id="KW-1185">Reference proteome</keyword>
<sequence length="112" mass="13247">MSIFDLKDDNLIKEFMQGEGRTLRKPYVELSHRIPKFSSKQICHRWNINLTLAVITNGPFTQEEKDFIYQWVNKNTKASDKIKWSHCQTAMEKKFNKFRAINRIQGMLAHSS</sequence>
<comment type="caution">
    <text evidence="1">The sequence shown here is derived from an EMBL/GenBank/DDBJ whole genome shotgun (WGS) entry which is preliminary data.</text>
</comment>
<evidence type="ECO:0000313" key="2">
    <source>
        <dbReference type="Proteomes" id="UP000789570"/>
    </source>
</evidence>
<evidence type="ECO:0000313" key="1">
    <source>
        <dbReference type="EMBL" id="CAG8607922.1"/>
    </source>
</evidence>
<reference evidence="1" key="1">
    <citation type="submission" date="2021-06" db="EMBL/GenBank/DDBJ databases">
        <authorList>
            <person name="Kallberg Y."/>
            <person name="Tangrot J."/>
            <person name="Rosling A."/>
        </authorList>
    </citation>
    <scope>NUCLEOTIDE SEQUENCE</scope>
    <source>
        <strain evidence="1">UK204</strain>
    </source>
</reference>
<proteinExistence type="predicted"/>
<accession>A0A9N9CN92</accession>
<organism evidence="1 2">
    <name type="scientific">Funneliformis caledonium</name>
    <dbReference type="NCBI Taxonomy" id="1117310"/>
    <lineage>
        <taxon>Eukaryota</taxon>
        <taxon>Fungi</taxon>
        <taxon>Fungi incertae sedis</taxon>
        <taxon>Mucoromycota</taxon>
        <taxon>Glomeromycotina</taxon>
        <taxon>Glomeromycetes</taxon>
        <taxon>Glomerales</taxon>
        <taxon>Glomeraceae</taxon>
        <taxon>Funneliformis</taxon>
    </lineage>
</organism>
<name>A0A9N9CN92_9GLOM</name>
<dbReference type="AlphaFoldDB" id="A0A9N9CN92"/>
<gene>
    <name evidence="1" type="ORF">FCALED_LOCUS8921</name>
</gene>
<protein>
    <submittedName>
        <fullName evidence="1">17384_t:CDS:1</fullName>
    </submittedName>
</protein>
<dbReference type="EMBL" id="CAJVPQ010002768">
    <property type="protein sequence ID" value="CAG8607922.1"/>
    <property type="molecule type" value="Genomic_DNA"/>
</dbReference>
<dbReference type="Proteomes" id="UP000789570">
    <property type="component" value="Unassembled WGS sequence"/>
</dbReference>